<dbReference type="GO" id="GO:0017136">
    <property type="term" value="F:histone deacetylase activity, NAD-dependent"/>
    <property type="evidence" value="ECO:0007669"/>
    <property type="project" value="TreeGrafter"/>
</dbReference>
<name>A0A1H4BYX7_9BACT</name>
<dbReference type="PANTHER" id="PTHR11085:SF4">
    <property type="entry name" value="NAD-DEPENDENT PROTEIN DEACYLASE"/>
    <property type="match status" value="1"/>
</dbReference>
<dbReference type="EMBL" id="FNQN01000007">
    <property type="protein sequence ID" value="SEA53289.1"/>
    <property type="molecule type" value="Genomic_DNA"/>
</dbReference>
<evidence type="ECO:0000259" key="5">
    <source>
        <dbReference type="PROSITE" id="PS50305"/>
    </source>
</evidence>
<reference evidence="6 7" key="1">
    <citation type="submission" date="2016-10" db="EMBL/GenBank/DDBJ databases">
        <authorList>
            <person name="de Groot N.N."/>
        </authorList>
    </citation>
    <scope>NUCLEOTIDE SEQUENCE [LARGE SCALE GENOMIC DNA]</scope>
    <source>
        <strain evidence="6 7">DSM 7343</strain>
    </source>
</reference>
<dbReference type="EC" id="2.3.1.286" evidence="1"/>
<dbReference type="SUPFAM" id="SSF52467">
    <property type="entry name" value="DHS-like NAD/FAD-binding domain"/>
    <property type="match status" value="1"/>
</dbReference>
<accession>A0A1H4BYX7</accession>
<dbReference type="PROSITE" id="PS50305">
    <property type="entry name" value="SIRTUIN"/>
    <property type="match status" value="1"/>
</dbReference>
<evidence type="ECO:0000313" key="7">
    <source>
        <dbReference type="Proteomes" id="UP000199409"/>
    </source>
</evidence>
<protein>
    <recommendedName>
        <fullName evidence="1">protein acetyllysine N-acetyltransferase</fullName>
        <ecNumber evidence="1">2.3.1.286</ecNumber>
    </recommendedName>
</protein>
<dbReference type="AlphaFoldDB" id="A0A1H4BYX7"/>
<dbReference type="Gene3D" id="3.30.1600.10">
    <property type="entry name" value="SIR2/SIRT2 'Small Domain"/>
    <property type="match status" value="1"/>
</dbReference>
<dbReference type="InterPro" id="IPR029035">
    <property type="entry name" value="DHS-like_NAD/FAD-binding_dom"/>
</dbReference>
<keyword evidence="3" id="KW-0520">NAD</keyword>
<dbReference type="OrthoDB" id="9800582at2"/>
<evidence type="ECO:0000256" key="1">
    <source>
        <dbReference type="ARBA" id="ARBA00012928"/>
    </source>
</evidence>
<dbReference type="RefSeq" id="WP_092348620.1">
    <property type="nucleotide sequence ID" value="NZ_FNQN01000007.1"/>
</dbReference>
<dbReference type="GO" id="GO:0070403">
    <property type="term" value="F:NAD+ binding"/>
    <property type="evidence" value="ECO:0007669"/>
    <property type="project" value="InterPro"/>
</dbReference>
<dbReference type="Gene3D" id="3.40.50.1220">
    <property type="entry name" value="TPP-binding domain"/>
    <property type="match status" value="1"/>
</dbReference>
<dbReference type="InterPro" id="IPR050134">
    <property type="entry name" value="NAD-dep_sirtuin_deacylases"/>
</dbReference>
<dbReference type="STRING" id="37625.SAMN05660420_02344"/>
<evidence type="ECO:0000256" key="3">
    <source>
        <dbReference type="ARBA" id="ARBA00023027"/>
    </source>
</evidence>
<comment type="caution">
    <text evidence="4">Lacks conserved residue(s) required for the propagation of feature annotation.</text>
</comment>
<feature type="domain" description="Deacetylase sirtuin-type" evidence="5">
    <location>
        <begin position="1"/>
        <end position="282"/>
    </location>
</feature>
<dbReference type="InterPro" id="IPR026590">
    <property type="entry name" value="Ssirtuin_cat_dom"/>
</dbReference>
<dbReference type="Proteomes" id="UP000199409">
    <property type="component" value="Unassembled WGS sequence"/>
</dbReference>
<organism evidence="6 7">
    <name type="scientific">Desulfuromusa kysingii</name>
    <dbReference type="NCBI Taxonomy" id="37625"/>
    <lineage>
        <taxon>Bacteria</taxon>
        <taxon>Pseudomonadati</taxon>
        <taxon>Thermodesulfobacteriota</taxon>
        <taxon>Desulfuromonadia</taxon>
        <taxon>Desulfuromonadales</taxon>
        <taxon>Geopsychrobacteraceae</taxon>
        <taxon>Desulfuromusa</taxon>
    </lineage>
</organism>
<keyword evidence="2" id="KW-0808">Transferase</keyword>
<dbReference type="InterPro" id="IPR026591">
    <property type="entry name" value="Sirtuin_cat_small_dom_sf"/>
</dbReference>
<evidence type="ECO:0000256" key="4">
    <source>
        <dbReference type="PROSITE-ProRule" id="PRU00236"/>
    </source>
</evidence>
<keyword evidence="7" id="KW-1185">Reference proteome</keyword>
<evidence type="ECO:0000256" key="2">
    <source>
        <dbReference type="ARBA" id="ARBA00022679"/>
    </source>
</evidence>
<evidence type="ECO:0000313" key="6">
    <source>
        <dbReference type="EMBL" id="SEA53289.1"/>
    </source>
</evidence>
<dbReference type="Pfam" id="PF02146">
    <property type="entry name" value="SIR2"/>
    <property type="match status" value="1"/>
</dbReference>
<dbReference type="InterPro" id="IPR003000">
    <property type="entry name" value="Sirtuin"/>
</dbReference>
<gene>
    <name evidence="6" type="ORF">SAMN05660420_02344</name>
</gene>
<proteinExistence type="predicted"/>
<dbReference type="PANTHER" id="PTHR11085">
    <property type="entry name" value="NAD-DEPENDENT PROTEIN DEACYLASE SIRTUIN-5, MITOCHONDRIAL-RELATED"/>
    <property type="match status" value="1"/>
</dbReference>
<sequence length="282" mass="31803">MDESQIQAAAETIRNAKAMIITAGAGMGIDSGLPDFRGDQGFWNAYPMYAQLGLSFVQAANPDHFETDPHFGWGFYGHRTNIYRDTVPHAGFRILQEWITKFGHNAFVVTSNVDGQFQKAGFADDQIFEVHGSIHYLQCTAPCTGNIWINDGSFTIDESTMRSRDVPKCPRCQRIARPNILMFGDYSWVSKRSDRQERHFNEFIYLNKNVPMVVIEIGAGSAIPTIRHLSENLGHKQKTRVIRINPREPQIQAPHYSFAAGAVEILSRINNVLRFPPDCKNG</sequence>